<dbReference type="OrthoDB" id="37617at10239"/>
<dbReference type="RefSeq" id="YP_009197556.1">
    <property type="nucleotide sequence ID" value="NC_028783.1"/>
</dbReference>
<dbReference type="KEGG" id="vg:26624688"/>
<evidence type="ECO:0000313" key="2">
    <source>
        <dbReference type="Proteomes" id="UP000202894"/>
    </source>
</evidence>
<protein>
    <submittedName>
        <fullName evidence="1">Uncharacterized protein</fullName>
    </submittedName>
</protein>
<evidence type="ECO:0000313" key="1">
    <source>
        <dbReference type="EMBL" id="ALJ97869.1"/>
    </source>
</evidence>
<reference evidence="1 2" key="1">
    <citation type="journal article" date="2016" name="Appl. Environ. Microbiol.">
        <title>Genomic Diversity of Phages Infecting Probiotic Strains of Lactobacillus paracasei.</title>
        <authorList>
            <person name="Mercanti D.J."/>
            <person name="Rousseau G.M."/>
            <person name="Capra M.L."/>
            <person name="Quiberoni A."/>
            <person name="Tremblay D.M."/>
            <person name="Labrie S.J."/>
            <person name="Moineau S."/>
        </authorList>
    </citation>
    <scope>NUCLEOTIDE SEQUENCE [LARGE SCALE GENOMIC DNA]</scope>
</reference>
<dbReference type="GeneID" id="26624688"/>
<gene>
    <name evidence="1" type="ORF">iLp84_37</name>
</gene>
<proteinExistence type="predicted"/>
<accession>A0A0P0IJX2</accession>
<name>A0A0P0IJX2_9CAUD</name>
<dbReference type="EMBL" id="KR905069">
    <property type="protein sequence ID" value="ALJ97869.1"/>
    <property type="molecule type" value="Genomic_DNA"/>
</dbReference>
<sequence>MTREAMIDFLTRIYPEVPAFAFEQMPDEQLKGHVDEWLAEDADQLAMG</sequence>
<organism evidence="1 2">
    <name type="scientific">Lactobacillus phage iLp84</name>
    <dbReference type="NCBI Taxonomy" id="1739610"/>
    <lineage>
        <taxon>Viruses</taxon>
        <taxon>Duplodnaviria</taxon>
        <taxon>Heunggongvirae</taxon>
        <taxon>Uroviricota</taxon>
        <taxon>Caudoviricetes</taxon>
        <taxon>Pleetrevirus</taxon>
        <taxon>Pleetrevirus iLp84</taxon>
    </lineage>
</organism>
<keyword evidence="2" id="KW-1185">Reference proteome</keyword>
<dbReference type="Proteomes" id="UP000202894">
    <property type="component" value="Segment"/>
</dbReference>